<feature type="signal peptide" evidence="3">
    <location>
        <begin position="1"/>
        <end position="19"/>
    </location>
</feature>
<evidence type="ECO:0000313" key="4">
    <source>
        <dbReference type="EMBL" id="WPG97679.1"/>
    </source>
</evidence>
<feature type="region of interest" description="Disordered" evidence="1">
    <location>
        <begin position="212"/>
        <end position="232"/>
    </location>
</feature>
<protein>
    <submittedName>
        <fullName evidence="4">Uncharacterized protein</fullName>
    </submittedName>
</protein>
<gene>
    <name evidence="4" type="ORF">R9X50_00045900</name>
</gene>
<keyword evidence="2" id="KW-1133">Transmembrane helix</keyword>
<keyword evidence="2" id="KW-0472">Membrane</keyword>
<proteinExistence type="predicted"/>
<keyword evidence="3" id="KW-0732">Signal</keyword>
<keyword evidence="2" id="KW-0812">Transmembrane</keyword>
<sequence>MKTVMRNSALLLAVSAVSAQTGVNPDITIPATDGSLPAPGSNGCAEGYFPSTDTVIFTVPYTYKEVLSIIGNYTNLTWSGSPDNSVTTNNSAALKSNDWTPGSARFYDIDGAHVIETITTYEKPADGPYIEIHTLAPLTIPAANLSAYSDYDAQNWTSICGGKATYANFTIHFCATNATLGAGLLHSIHLADAVTVGKFLGGNNFTTCEALESNSTTPSGSSTTSGMLPSSTSSMTPITNAAVGQSVGGIFGFVGAFAGFAALAAAL</sequence>
<feature type="chain" id="PRO_5042812175" evidence="3">
    <location>
        <begin position="20"/>
        <end position="267"/>
    </location>
</feature>
<evidence type="ECO:0000256" key="1">
    <source>
        <dbReference type="SAM" id="MobiDB-lite"/>
    </source>
</evidence>
<evidence type="ECO:0000256" key="3">
    <source>
        <dbReference type="SAM" id="SignalP"/>
    </source>
</evidence>
<accession>A0AAQ3LYU3</accession>
<feature type="compositionally biased region" description="Low complexity" evidence="1">
    <location>
        <begin position="213"/>
        <end position="232"/>
    </location>
</feature>
<name>A0AAQ3LYU3_9PEZI</name>
<evidence type="ECO:0000313" key="5">
    <source>
        <dbReference type="Proteomes" id="UP001303373"/>
    </source>
</evidence>
<keyword evidence="5" id="KW-1185">Reference proteome</keyword>
<evidence type="ECO:0000256" key="2">
    <source>
        <dbReference type="SAM" id="Phobius"/>
    </source>
</evidence>
<dbReference type="Proteomes" id="UP001303373">
    <property type="component" value="Chromosome 1"/>
</dbReference>
<dbReference type="AlphaFoldDB" id="A0AAQ3LYU3"/>
<reference evidence="4 5" key="1">
    <citation type="submission" date="2023-11" db="EMBL/GenBank/DDBJ databases">
        <title>An acidophilic fungus is an integral part of prey digestion in a carnivorous sundew plant.</title>
        <authorList>
            <person name="Tsai I.J."/>
        </authorList>
    </citation>
    <scope>NUCLEOTIDE SEQUENCE [LARGE SCALE GENOMIC DNA]</scope>
    <source>
        <strain evidence="4">169a</strain>
    </source>
</reference>
<feature type="transmembrane region" description="Helical" evidence="2">
    <location>
        <begin position="247"/>
        <end position="266"/>
    </location>
</feature>
<organism evidence="4 5">
    <name type="scientific">Acrodontium crateriforme</name>
    <dbReference type="NCBI Taxonomy" id="150365"/>
    <lineage>
        <taxon>Eukaryota</taxon>
        <taxon>Fungi</taxon>
        <taxon>Dikarya</taxon>
        <taxon>Ascomycota</taxon>
        <taxon>Pezizomycotina</taxon>
        <taxon>Dothideomycetes</taxon>
        <taxon>Dothideomycetidae</taxon>
        <taxon>Mycosphaerellales</taxon>
        <taxon>Teratosphaeriaceae</taxon>
        <taxon>Acrodontium</taxon>
    </lineage>
</organism>
<dbReference type="EMBL" id="CP138580">
    <property type="protein sequence ID" value="WPG97679.1"/>
    <property type="molecule type" value="Genomic_DNA"/>
</dbReference>